<gene>
    <name evidence="9" type="primary">ybeY</name>
    <name evidence="10" type="ORF">SAMN02745191_1504</name>
</gene>
<dbReference type="NCBIfam" id="TIGR00043">
    <property type="entry name" value="rRNA maturation RNase YbeY"/>
    <property type="match status" value="1"/>
</dbReference>
<dbReference type="GO" id="GO:0006364">
    <property type="term" value="P:rRNA processing"/>
    <property type="evidence" value="ECO:0007669"/>
    <property type="project" value="UniProtKB-UniRule"/>
</dbReference>
<evidence type="ECO:0000256" key="9">
    <source>
        <dbReference type="HAMAP-Rule" id="MF_00009"/>
    </source>
</evidence>
<proteinExistence type="inferred from homology"/>
<evidence type="ECO:0000256" key="6">
    <source>
        <dbReference type="ARBA" id="ARBA00022759"/>
    </source>
</evidence>
<evidence type="ECO:0000313" key="10">
    <source>
        <dbReference type="EMBL" id="SJZ74869.1"/>
    </source>
</evidence>
<comment type="cofactor">
    <cofactor evidence="9">
        <name>Zn(2+)</name>
        <dbReference type="ChEBI" id="CHEBI:29105"/>
    </cofactor>
    <text evidence="9">Binds 1 zinc ion.</text>
</comment>
<keyword evidence="8 9" id="KW-0862">Zinc</keyword>
<dbReference type="Gene3D" id="3.40.390.30">
    <property type="entry name" value="Metalloproteases ('zincins'), catalytic domain"/>
    <property type="match status" value="1"/>
</dbReference>
<accession>A0A1T4N6F7</accession>
<keyword evidence="5 9" id="KW-0479">Metal-binding</keyword>
<feature type="binding site" evidence="9">
    <location>
        <position position="128"/>
    </location>
    <ligand>
        <name>Zn(2+)</name>
        <dbReference type="ChEBI" id="CHEBI:29105"/>
        <note>catalytic</note>
    </ligand>
</feature>
<dbReference type="GO" id="GO:0004521">
    <property type="term" value="F:RNA endonuclease activity"/>
    <property type="evidence" value="ECO:0007669"/>
    <property type="project" value="UniProtKB-UniRule"/>
</dbReference>
<evidence type="ECO:0000256" key="3">
    <source>
        <dbReference type="ARBA" id="ARBA00022552"/>
    </source>
</evidence>
<dbReference type="Proteomes" id="UP000243297">
    <property type="component" value="Unassembled WGS sequence"/>
</dbReference>
<feature type="binding site" evidence="9">
    <location>
        <position position="122"/>
    </location>
    <ligand>
        <name>Zn(2+)</name>
        <dbReference type="ChEBI" id="CHEBI:29105"/>
        <note>catalytic</note>
    </ligand>
</feature>
<keyword evidence="9" id="KW-0963">Cytoplasm</keyword>
<keyword evidence="4 9" id="KW-0540">Nuclease</keyword>
<evidence type="ECO:0000256" key="1">
    <source>
        <dbReference type="ARBA" id="ARBA00010875"/>
    </source>
</evidence>
<dbReference type="GO" id="GO:0004222">
    <property type="term" value="F:metalloendopeptidase activity"/>
    <property type="evidence" value="ECO:0007669"/>
    <property type="project" value="InterPro"/>
</dbReference>
<reference evidence="11" key="1">
    <citation type="submission" date="2017-02" db="EMBL/GenBank/DDBJ databases">
        <authorList>
            <person name="Varghese N."/>
            <person name="Submissions S."/>
        </authorList>
    </citation>
    <scope>NUCLEOTIDE SEQUENCE [LARGE SCALE GENOMIC DNA]</scope>
    <source>
        <strain evidence="11">ATCC 25662</strain>
    </source>
</reference>
<dbReference type="SUPFAM" id="SSF55486">
    <property type="entry name" value="Metalloproteases ('zincins'), catalytic domain"/>
    <property type="match status" value="1"/>
</dbReference>
<dbReference type="InterPro" id="IPR002036">
    <property type="entry name" value="YbeY"/>
</dbReference>
<dbReference type="HAMAP" id="MF_00009">
    <property type="entry name" value="Endoribonucl_YbeY"/>
    <property type="match status" value="1"/>
</dbReference>
<keyword evidence="2 9" id="KW-0690">Ribosome biogenesis</keyword>
<dbReference type="GO" id="GO:0005737">
    <property type="term" value="C:cytoplasm"/>
    <property type="evidence" value="ECO:0007669"/>
    <property type="project" value="UniProtKB-SubCell"/>
</dbReference>
<evidence type="ECO:0000256" key="4">
    <source>
        <dbReference type="ARBA" id="ARBA00022722"/>
    </source>
</evidence>
<keyword evidence="11" id="KW-1185">Reference proteome</keyword>
<dbReference type="GO" id="GO:0008270">
    <property type="term" value="F:zinc ion binding"/>
    <property type="evidence" value="ECO:0007669"/>
    <property type="project" value="UniProtKB-UniRule"/>
</dbReference>
<evidence type="ECO:0000256" key="2">
    <source>
        <dbReference type="ARBA" id="ARBA00022517"/>
    </source>
</evidence>
<comment type="subcellular location">
    <subcellularLocation>
        <location evidence="9">Cytoplasm</location>
    </subcellularLocation>
</comment>
<sequence length="151" mass="17688">MIVTMINKTRSTYWKKYYSRLEELANRTLSVLKLNDEMSISVILVKSKKIHEVNLMYRQIDRPTDVISFAICDSEDEYDLVSDVKELGDVFLNVDAVIEQAQAYGHSEEREFCFLFIHGLLHCLGYDHMNAKDEKKMFNLQHKILDPVVPR</sequence>
<comment type="similarity">
    <text evidence="1 9">Belongs to the endoribonuclease YbeY family.</text>
</comment>
<keyword evidence="6 9" id="KW-0255">Endonuclease</keyword>
<organism evidence="10 11">
    <name type="scientific">Anaerorhabdus furcosa</name>
    <dbReference type="NCBI Taxonomy" id="118967"/>
    <lineage>
        <taxon>Bacteria</taxon>
        <taxon>Bacillati</taxon>
        <taxon>Bacillota</taxon>
        <taxon>Erysipelotrichia</taxon>
        <taxon>Erysipelotrichales</taxon>
        <taxon>Erysipelotrichaceae</taxon>
        <taxon>Anaerorhabdus</taxon>
    </lineage>
</organism>
<evidence type="ECO:0000256" key="5">
    <source>
        <dbReference type="ARBA" id="ARBA00022723"/>
    </source>
</evidence>
<dbReference type="InterPro" id="IPR023091">
    <property type="entry name" value="MetalPrtase_cat_dom_sf_prd"/>
</dbReference>
<dbReference type="OrthoDB" id="9811984at2"/>
<dbReference type="STRING" id="118967.SAMN02745191_1504"/>
<evidence type="ECO:0000256" key="8">
    <source>
        <dbReference type="ARBA" id="ARBA00022833"/>
    </source>
</evidence>
<keyword evidence="3 9" id="KW-0698">rRNA processing</keyword>
<keyword evidence="7 9" id="KW-0378">Hydrolase</keyword>
<evidence type="ECO:0000313" key="11">
    <source>
        <dbReference type="Proteomes" id="UP000243297"/>
    </source>
</evidence>
<dbReference type="Pfam" id="PF02130">
    <property type="entry name" value="YbeY"/>
    <property type="match status" value="1"/>
</dbReference>
<dbReference type="AlphaFoldDB" id="A0A1T4N6F7"/>
<protein>
    <recommendedName>
        <fullName evidence="9">Endoribonuclease YbeY</fullName>
        <ecNumber evidence="9">3.1.-.-</ecNumber>
    </recommendedName>
</protein>
<dbReference type="EC" id="3.1.-.-" evidence="9"/>
<dbReference type="EMBL" id="FUWY01000004">
    <property type="protein sequence ID" value="SJZ74869.1"/>
    <property type="molecule type" value="Genomic_DNA"/>
</dbReference>
<dbReference type="RefSeq" id="WP_078711905.1">
    <property type="nucleotide sequence ID" value="NZ_FUWY01000004.1"/>
</dbReference>
<feature type="binding site" evidence="9">
    <location>
        <position position="118"/>
    </location>
    <ligand>
        <name>Zn(2+)</name>
        <dbReference type="ChEBI" id="CHEBI:29105"/>
        <note>catalytic</note>
    </ligand>
</feature>
<evidence type="ECO:0000256" key="7">
    <source>
        <dbReference type="ARBA" id="ARBA00022801"/>
    </source>
</evidence>
<name>A0A1T4N6F7_9FIRM</name>
<comment type="function">
    <text evidence="9">Single strand-specific metallo-endoribonuclease involved in late-stage 70S ribosome quality control and in maturation of the 3' terminus of the 16S rRNA.</text>
</comment>
<dbReference type="PANTHER" id="PTHR46986:SF1">
    <property type="entry name" value="ENDORIBONUCLEASE YBEY, CHLOROPLASTIC"/>
    <property type="match status" value="1"/>
</dbReference>
<dbReference type="PANTHER" id="PTHR46986">
    <property type="entry name" value="ENDORIBONUCLEASE YBEY, CHLOROPLASTIC"/>
    <property type="match status" value="1"/>
</dbReference>